<organism evidence="1 2">
    <name type="scientific">Sphingomonas lenta</name>
    <dbReference type="NCBI Taxonomy" id="1141887"/>
    <lineage>
        <taxon>Bacteria</taxon>
        <taxon>Pseudomonadati</taxon>
        <taxon>Pseudomonadota</taxon>
        <taxon>Alphaproteobacteria</taxon>
        <taxon>Sphingomonadales</taxon>
        <taxon>Sphingomonadaceae</taxon>
        <taxon>Sphingomonas</taxon>
    </lineage>
</organism>
<accession>A0A2A2SGL9</accession>
<dbReference type="OrthoDB" id="8443793at2"/>
<proteinExistence type="predicted"/>
<reference evidence="2" key="1">
    <citation type="submission" date="2017-09" db="EMBL/GenBank/DDBJ databases">
        <authorList>
            <person name="Feng G."/>
            <person name="Zhu H."/>
        </authorList>
    </citation>
    <scope>NUCLEOTIDE SEQUENCE [LARGE SCALE GENOMIC DNA]</scope>
    <source>
        <strain evidence="2">1PNM-20</strain>
    </source>
</reference>
<dbReference type="EMBL" id="NSLI01000003">
    <property type="protein sequence ID" value="PAX08353.1"/>
    <property type="molecule type" value="Genomic_DNA"/>
</dbReference>
<sequence>MTATPDERAALAKRFDLVSIDRLRAHFAIRREAAGITARGRVEADLVQACSVTGEPVTTHVDEAAELLFVPEQEDAGDEVELSADALDSVPYTGDRIDLGEAAAETMALALDPFPRSPGAAAALREAGVLTEEEAKPLGPLAGLRDKLEGR</sequence>
<dbReference type="Proteomes" id="UP000218151">
    <property type="component" value="Unassembled WGS sequence"/>
</dbReference>
<protein>
    <recommendedName>
        <fullName evidence="3">DUF177 domain-containing protein</fullName>
    </recommendedName>
</protein>
<dbReference type="Pfam" id="PF02620">
    <property type="entry name" value="YceD"/>
    <property type="match status" value="1"/>
</dbReference>
<name>A0A2A2SGL9_9SPHN</name>
<comment type="caution">
    <text evidence="1">The sequence shown here is derived from an EMBL/GenBank/DDBJ whole genome shotgun (WGS) entry which is preliminary data.</text>
</comment>
<dbReference type="AlphaFoldDB" id="A0A2A2SGL9"/>
<dbReference type="InterPro" id="IPR003772">
    <property type="entry name" value="YceD"/>
</dbReference>
<evidence type="ECO:0008006" key="3">
    <source>
        <dbReference type="Google" id="ProtNLM"/>
    </source>
</evidence>
<gene>
    <name evidence="1" type="ORF">CKY28_09765</name>
</gene>
<keyword evidence="2" id="KW-1185">Reference proteome</keyword>
<evidence type="ECO:0000313" key="2">
    <source>
        <dbReference type="Proteomes" id="UP000218151"/>
    </source>
</evidence>
<evidence type="ECO:0000313" key="1">
    <source>
        <dbReference type="EMBL" id="PAX08353.1"/>
    </source>
</evidence>